<evidence type="ECO:0000313" key="2">
    <source>
        <dbReference type="Proteomes" id="UP001352852"/>
    </source>
</evidence>
<evidence type="ECO:0000313" key="1">
    <source>
        <dbReference type="EMBL" id="MED6264329.1"/>
    </source>
</evidence>
<accession>A0ABU7CR54</accession>
<comment type="caution">
    <text evidence="1">The sequence shown here is derived from an EMBL/GenBank/DDBJ whole genome shotgun (WGS) entry which is preliminary data.</text>
</comment>
<reference evidence="1 2" key="1">
    <citation type="submission" date="2021-06" db="EMBL/GenBank/DDBJ databases">
        <authorList>
            <person name="Palmer J.M."/>
        </authorList>
    </citation>
    <scope>NUCLEOTIDE SEQUENCE [LARGE SCALE GENOMIC DNA]</scope>
    <source>
        <strain evidence="1 2">CL_MEX2019</strain>
        <tissue evidence="1">Muscle</tissue>
    </source>
</reference>
<dbReference type="EMBL" id="JAHUTJ010000998">
    <property type="protein sequence ID" value="MED6264329.1"/>
    <property type="molecule type" value="Genomic_DNA"/>
</dbReference>
<sequence>MGQHHKDSPPCHHTDLQTGSSLSDYLNRFFGCFVEHLYPLRIGIYIYSVYSTVSAKVVIPFDSFSDVLTTTNQCVITNQKLINIVKWKENYTGILSHKKSS</sequence>
<keyword evidence="2" id="KW-1185">Reference proteome</keyword>
<name>A0ABU7CR54_9TELE</name>
<organism evidence="1 2">
    <name type="scientific">Characodon lateralis</name>
    <dbReference type="NCBI Taxonomy" id="208331"/>
    <lineage>
        <taxon>Eukaryota</taxon>
        <taxon>Metazoa</taxon>
        <taxon>Chordata</taxon>
        <taxon>Craniata</taxon>
        <taxon>Vertebrata</taxon>
        <taxon>Euteleostomi</taxon>
        <taxon>Actinopterygii</taxon>
        <taxon>Neopterygii</taxon>
        <taxon>Teleostei</taxon>
        <taxon>Neoteleostei</taxon>
        <taxon>Acanthomorphata</taxon>
        <taxon>Ovalentaria</taxon>
        <taxon>Atherinomorphae</taxon>
        <taxon>Cyprinodontiformes</taxon>
        <taxon>Goodeidae</taxon>
        <taxon>Characodon</taxon>
    </lineage>
</organism>
<dbReference type="Proteomes" id="UP001352852">
    <property type="component" value="Unassembled WGS sequence"/>
</dbReference>
<gene>
    <name evidence="1" type="ORF">CHARACLAT_013711</name>
</gene>
<protein>
    <submittedName>
        <fullName evidence="1">Uncharacterized protein</fullName>
    </submittedName>
</protein>
<proteinExistence type="predicted"/>